<organism evidence="1 2">
    <name type="scientific">Bacillus thuringiensis</name>
    <dbReference type="NCBI Taxonomy" id="1428"/>
    <lineage>
        <taxon>Bacteria</taxon>
        <taxon>Bacillati</taxon>
        <taxon>Bacillota</taxon>
        <taxon>Bacilli</taxon>
        <taxon>Bacillales</taxon>
        <taxon>Bacillaceae</taxon>
        <taxon>Bacillus</taxon>
        <taxon>Bacillus cereus group</taxon>
    </lineage>
</organism>
<proteinExistence type="predicted"/>
<name>A0A0K0QGZ7_BACTU</name>
<keyword evidence="2" id="KW-1185">Reference proteome</keyword>
<evidence type="ECO:0000313" key="2">
    <source>
        <dbReference type="Proteomes" id="UP000194143"/>
    </source>
</evidence>
<dbReference type="AlphaFoldDB" id="A0A0K0QGZ7"/>
<evidence type="ECO:0000313" key="1">
    <source>
        <dbReference type="EMBL" id="ARP59501.1"/>
    </source>
</evidence>
<sequence>MIWLILFLPAVIVWACVLCIHVKSGKSNHQYHEPLIFYSQRVSPFRVEHSKNNYKDEIEKSYRK</sequence>
<accession>A0A0K0QGZ7</accession>
<dbReference type="GeneID" id="67470821"/>
<dbReference type="RefSeq" id="WP_002000935.1">
    <property type="nucleotide sequence ID" value="NZ_CP012099.1"/>
</dbReference>
<gene>
    <name evidence="1" type="ORF">CAB88_21475</name>
</gene>
<dbReference type="Proteomes" id="UP000194143">
    <property type="component" value="Chromosome"/>
</dbReference>
<dbReference type="EMBL" id="CP021061">
    <property type="protein sequence ID" value="ARP59501.1"/>
    <property type="molecule type" value="Genomic_DNA"/>
</dbReference>
<protein>
    <submittedName>
        <fullName evidence="1">DNA recombination protein RecO</fullName>
    </submittedName>
</protein>
<reference evidence="1 2" key="1">
    <citation type="submission" date="2017-04" db="EMBL/GenBank/DDBJ databases">
        <title>Complete Genome Sequence of Bacillus thuringiensis type Strain ATCC 10792.</title>
        <authorList>
            <person name="Oh D.-H."/>
            <person name="Park B.-J."/>
            <person name="Shuai W."/>
            <person name="Chelliah R."/>
        </authorList>
    </citation>
    <scope>NUCLEOTIDE SEQUENCE [LARGE SCALE GENOMIC DNA]</scope>
    <source>
        <strain evidence="1 2">ATCC 10792</strain>
    </source>
</reference>